<gene>
    <name evidence="1" type="ORF">PLOB_00027691</name>
</gene>
<reference evidence="1 2" key="1">
    <citation type="submission" date="2022-05" db="EMBL/GenBank/DDBJ databases">
        <authorList>
            <consortium name="Genoscope - CEA"/>
            <person name="William W."/>
        </authorList>
    </citation>
    <scope>NUCLEOTIDE SEQUENCE [LARGE SCALE GENOMIC DNA]</scope>
</reference>
<proteinExistence type="predicted"/>
<evidence type="ECO:0000313" key="2">
    <source>
        <dbReference type="Proteomes" id="UP001159405"/>
    </source>
</evidence>
<keyword evidence="2" id="KW-1185">Reference proteome</keyword>
<accession>A0ABN8NSY0</accession>
<comment type="caution">
    <text evidence="1">The sequence shown here is derived from an EMBL/GenBank/DDBJ whole genome shotgun (WGS) entry which is preliminary data.</text>
</comment>
<feature type="non-terminal residue" evidence="1">
    <location>
        <position position="612"/>
    </location>
</feature>
<evidence type="ECO:0000313" key="1">
    <source>
        <dbReference type="EMBL" id="CAH3119974.1"/>
    </source>
</evidence>
<name>A0ABN8NSY0_9CNID</name>
<evidence type="ECO:0008006" key="3">
    <source>
        <dbReference type="Google" id="ProtNLM"/>
    </source>
</evidence>
<dbReference type="Proteomes" id="UP001159405">
    <property type="component" value="Unassembled WGS sequence"/>
</dbReference>
<protein>
    <recommendedName>
        <fullName evidence="3">USP domain-containing protein</fullName>
    </recommendedName>
</protein>
<dbReference type="EMBL" id="CALNXK010000034">
    <property type="protein sequence ID" value="CAH3119974.1"/>
    <property type="molecule type" value="Genomic_DNA"/>
</dbReference>
<sequence>MNSTLSIPCIFSCALDSFLEIASCLFLPHLSDLTVRNEFTELLFNTCSRYVESPENSRLLEEIREPIWAYLREQCPSFSARDSNACFSQIFEEKTLGKLTSDEMNIFSSLRTFQSFCETCQKDVVLNSSILVNFVTRSALEKCKLNYNSWPQFVSSVQTQPGKLKCPDCETPTYEPVLTSTAHSKFVFIEFAPELMNVIKLYENISVGQAEYKLKGMVRSYNKHFTCAVFVQGKWTYFDDLCTSVKEFTGLAALTKQFKQGWFFLIYELSNIFCEVTDFSACTDSIDREMKEEVNLSNKFCEVTDFSAYTGSKSREMKDKVRLNCCEKTSADIVKRGHFMNSVINTCQVYSCAVDSFLEVASYLFLPHLSDLNERNEFTELLFNACSRYVESPENSRLLEEIREPIWAYLREQCPSFSARDSNACFSQIFEEKTLGRLTSDEMNIFSSLRTFQSFCETCQKDVVLNSSILVNFVTRSALEKCKLNYNSWPQFVSSVQTQPGKLKCPDCETPTYEPVLTSTAHSKFVFIEFAPELMNVIKLYENISVGQAEYKLKGMVRSYNKHFTCAVFVQGKWTYIDDLCTSVKEFTSLAALTRQFKQGWFFTIFEVTNVV</sequence>
<organism evidence="1 2">
    <name type="scientific">Porites lobata</name>
    <dbReference type="NCBI Taxonomy" id="104759"/>
    <lineage>
        <taxon>Eukaryota</taxon>
        <taxon>Metazoa</taxon>
        <taxon>Cnidaria</taxon>
        <taxon>Anthozoa</taxon>
        <taxon>Hexacorallia</taxon>
        <taxon>Scleractinia</taxon>
        <taxon>Fungiina</taxon>
        <taxon>Poritidae</taxon>
        <taxon>Porites</taxon>
    </lineage>
</organism>